<dbReference type="CDD" id="cd00093">
    <property type="entry name" value="HTH_XRE"/>
    <property type="match status" value="1"/>
</dbReference>
<comment type="caution">
    <text evidence="2">The sequence shown here is derived from an EMBL/GenBank/DDBJ whole genome shotgun (WGS) entry which is preliminary data.</text>
</comment>
<dbReference type="InterPro" id="IPR010982">
    <property type="entry name" value="Lambda_DNA-bd_dom_sf"/>
</dbReference>
<evidence type="ECO:0000313" key="3">
    <source>
        <dbReference type="Proteomes" id="UP000013785"/>
    </source>
</evidence>
<evidence type="ECO:0000313" key="2">
    <source>
        <dbReference type="EMBL" id="EOL43910.1"/>
    </source>
</evidence>
<feature type="domain" description="HTH cro/C1-type" evidence="1">
    <location>
        <begin position="12"/>
        <end position="65"/>
    </location>
</feature>
<organism evidence="2 3">
    <name type="scientific">Enterococcus phoeniculicola ATCC BAA-412</name>
    <dbReference type="NCBI Taxonomy" id="1158610"/>
    <lineage>
        <taxon>Bacteria</taxon>
        <taxon>Bacillati</taxon>
        <taxon>Bacillota</taxon>
        <taxon>Bacilli</taxon>
        <taxon>Lactobacillales</taxon>
        <taxon>Enterococcaceae</taxon>
        <taxon>Enterococcus</taxon>
    </lineage>
</organism>
<dbReference type="SUPFAM" id="SSF48452">
    <property type="entry name" value="TPR-like"/>
    <property type="match status" value="1"/>
</dbReference>
<gene>
    <name evidence="2" type="ORF">UC3_01891</name>
</gene>
<dbReference type="InterPro" id="IPR053163">
    <property type="entry name" value="HTH-type_regulator_Rgg"/>
</dbReference>
<reference evidence="2 3" key="1">
    <citation type="submission" date="2013-02" db="EMBL/GenBank/DDBJ databases">
        <title>The Genome Sequence of Enterococcus phoeniculicola BAA-412.</title>
        <authorList>
            <consortium name="The Broad Institute Genome Sequencing Platform"/>
            <consortium name="The Broad Institute Genome Sequencing Center for Infectious Disease"/>
            <person name="Earl A.M."/>
            <person name="Gilmore M.S."/>
            <person name="Lebreton F."/>
            <person name="Walker B."/>
            <person name="Young S.K."/>
            <person name="Zeng Q."/>
            <person name="Gargeya S."/>
            <person name="Fitzgerald M."/>
            <person name="Haas B."/>
            <person name="Abouelleil A."/>
            <person name="Alvarado L."/>
            <person name="Arachchi H.M."/>
            <person name="Berlin A.M."/>
            <person name="Chapman S.B."/>
            <person name="Dewar J."/>
            <person name="Goldberg J."/>
            <person name="Griggs A."/>
            <person name="Gujja S."/>
            <person name="Hansen M."/>
            <person name="Howarth C."/>
            <person name="Imamovic A."/>
            <person name="Larimer J."/>
            <person name="McCowan C."/>
            <person name="Murphy C."/>
            <person name="Neiman D."/>
            <person name="Pearson M."/>
            <person name="Priest M."/>
            <person name="Roberts A."/>
            <person name="Saif S."/>
            <person name="Shea T."/>
            <person name="Sisk P."/>
            <person name="Sykes S."/>
            <person name="Wortman J."/>
            <person name="Nusbaum C."/>
            <person name="Birren B."/>
        </authorList>
    </citation>
    <scope>NUCLEOTIDE SEQUENCE [LARGE SCALE GENOMIC DNA]</scope>
    <source>
        <strain evidence="2 3">ATCC BAA-412</strain>
    </source>
</reference>
<dbReference type="InterPro" id="IPR001387">
    <property type="entry name" value="Cro/C1-type_HTH"/>
</dbReference>
<evidence type="ECO:0000259" key="1">
    <source>
        <dbReference type="PROSITE" id="PS50943"/>
    </source>
</evidence>
<dbReference type="Gene3D" id="1.25.40.10">
    <property type="entry name" value="Tetratricopeptide repeat domain"/>
    <property type="match status" value="1"/>
</dbReference>
<proteinExistence type="predicted"/>
<dbReference type="OrthoDB" id="1150409at2"/>
<dbReference type="GO" id="GO:0003677">
    <property type="term" value="F:DNA binding"/>
    <property type="evidence" value="ECO:0007669"/>
    <property type="project" value="InterPro"/>
</dbReference>
<dbReference type="HOGENOM" id="CLU_053304_1_0_9"/>
<dbReference type="PANTHER" id="PTHR37038">
    <property type="entry name" value="TRANSCRIPTIONAL REGULATOR-RELATED"/>
    <property type="match status" value="1"/>
</dbReference>
<dbReference type="eggNOG" id="COG1396">
    <property type="taxonomic scope" value="Bacteria"/>
</dbReference>
<dbReference type="STRING" id="154621.RV11_GL001074"/>
<dbReference type="PATRIC" id="fig|1158610.3.peg.1885"/>
<dbReference type="PANTHER" id="PTHR37038:SF14">
    <property type="entry name" value="TRANSCRIPTIONAL ACTIVATOR"/>
    <property type="match status" value="1"/>
</dbReference>
<name>R3WQ04_9ENTE</name>
<keyword evidence="3" id="KW-1185">Reference proteome</keyword>
<dbReference type="AlphaFoldDB" id="R3WQ04"/>
<dbReference type="Pfam" id="PF18768">
    <property type="entry name" value="RNPP_C"/>
    <property type="match status" value="1"/>
</dbReference>
<dbReference type="SMART" id="SM00530">
    <property type="entry name" value="HTH_XRE"/>
    <property type="match status" value="1"/>
</dbReference>
<sequence length="285" mass="33442">MEGYLDSFGNVLKAIRKERKLTQKMLSQDICSQSVLSRIENGEELPNVLVMQQLCQRLGVTIDQVMLYNSTDVKEADELLELMAYHFRKKEYKVLDELLKRPGLIEQLYLDTDIQLYFYYLGSCEFFLRGNCENALSLLKQGLSYTFKLDKMHVSKEEIQLISCIGKVYGDMGNLEEAEQYLKKSIHLFYRLPNRRGNVELTKIFYNYASFLFKKRQYALANEHIDSGIQLARQKNSFYYLEDLFQLKSKLLKKNNREQESLVYQQLSAEVQRIAKFGENGLHHS</sequence>
<dbReference type="EMBL" id="AJAT01000015">
    <property type="protein sequence ID" value="EOL43910.1"/>
    <property type="molecule type" value="Genomic_DNA"/>
</dbReference>
<accession>R3WQ04</accession>
<protein>
    <recommendedName>
        <fullName evidence="1">HTH cro/C1-type domain-containing protein</fullName>
    </recommendedName>
</protein>
<dbReference type="InterPro" id="IPR011990">
    <property type="entry name" value="TPR-like_helical_dom_sf"/>
</dbReference>
<dbReference type="Proteomes" id="UP000013785">
    <property type="component" value="Unassembled WGS sequence"/>
</dbReference>
<dbReference type="RefSeq" id="WP_010768554.1">
    <property type="nucleotide sequence ID" value="NZ_ASWE01000002.1"/>
</dbReference>
<dbReference type="PROSITE" id="PS50943">
    <property type="entry name" value="HTH_CROC1"/>
    <property type="match status" value="1"/>
</dbReference>
<dbReference type="SUPFAM" id="SSF47413">
    <property type="entry name" value="lambda repressor-like DNA-binding domains"/>
    <property type="match status" value="1"/>
</dbReference>
<dbReference type="Pfam" id="PF01381">
    <property type="entry name" value="HTH_3"/>
    <property type="match status" value="1"/>
</dbReference>
<dbReference type="InterPro" id="IPR041315">
    <property type="entry name" value="PlcR_TPR"/>
</dbReference>